<accession>A0A953ICK7</accession>
<sequence length="162" mass="18164">MKECDSLKVIPIRPEPVPEEGWRPVDPGPFSFAPAFAFGNYRVPPAELVDHLRRRAVEAGKMPADQRAGWWELHLERSRTPAGYVVFPMTAEAFAAYGFLLNEWLHALAGERIDGGGSYFLAHYTRPDGSATKPADDVGATLFYVRNGQWRNARYERIDGEG</sequence>
<proteinExistence type="predicted"/>
<gene>
    <name evidence="1" type="ORF">CWE10_19345</name>
</gene>
<evidence type="ECO:0000313" key="2">
    <source>
        <dbReference type="Proteomes" id="UP000732377"/>
    </source>
</evidence>
<evidence type="ECO:0000313" key="1">
    <source>
        <dbReference type="EMBL" id="MBY6278279.1"/>
    </source>
</evidence>
<dbReference type="AlphaFoldDB" id="A0A953ICK7"/>
<comment type="caution">
    <text evidence="1">The sequence shown here is derived from an EMBL/GenBank/DDBJ whole genome shotgun (WGS) entry which is preliminary data.</text>
</comment>
<protein>
    <submittedName>
        <fullName evidence="1">Uncharacterized protein</fullName>
    </submittedName>
</protein>
<name>A0A953ICK7_SYMTR</name>
<organism evidence="1 2">
    <name type="scientific">Symbiobacterium thermophilum</name>
    <dbReference type="NCBI Taxonomy" id="2734"/>
    <lineage>
        <taxon>Bacteria</taxon>
        <taxon>Bacillati</taxon>
        <taxon>Bacillota</taxon>
        <taxon>Clostridia</taxon>
        <taxon>Eubacteriales</taxon>
        <taxon>Symbiobacteriaceae</taxon>
        <taxon>Symbiobacterium</taxon>
    </lineage>
</organism>
<reference evidence="1" key="1">
    <citation type="submission" date="2017-11" db="EMBL/GenBank/DDBJ databases">
        <title>Three new genomes from thermophilic consortium.</title>
        <authorList>
            <person name="Quaggio R."/>
            <person name="Amgarten D."/>
            <person name="Setubal J.C."/>
        </authorList>
    </citation>
    <scope>NUCLEOTIDE SEQUENCE</scope>
    <source>
        <strain evidence="1">ZCTH01-B2</strain>
    </source>
</reference>
<dbReference type="Proteomes" id="UP000732377">
    <property type="component" value="Unassembled WGS sequence"/>
</dbReference>
<dbReference type="EMBL" id="PIUK01000421">
    <property type="protein sequence ID" value="MBY6278279.1"/>
    <property type="molecule type" value="Genomic_DNA"/>
</dbReference>